<proteinExistence type="predicted"/>
<name>A0A4Y8Q8Q6_9BACL</name>
<dbReference type="EMBL" id="MYFO01000004">
    <property type="protein sequence ID" value="TFE90533.1"/>
    <property type="molecule type" value="Genomic_DNA"/>
</dbReference>
<organism evidence="1 2">
    <name type="scientific">Paenibacillus athensensis</name>
    <dbReference type="NCBI Taxonomy" id="1967502"/>
    <lineage>
        <taxon>Bacteria</taxon>
        <taxon>Bacillati</taxon>
        <taxon>Bacillota</taxon>
        <taxon>Bacilli</taxon>
        <taxon>Bacillales</taxon>
        <taxon>Paenibacillaceae</taxon>
        <taxon>Paenibacillus</taxon>
    </lineage>
</organism>
<dbReference type="Proteomes" id="UP000298246">
    <property type="component" value="Unassembled WGS sequence"/>
</dbReference>
<dbReference type="AlphaFoldDB" id="A0A4Y8Q8Q6"/>
<sequence length="75" mass="9030">MVMIEHSHTICSRFAWPKVFRYKIQIKINIIARFPNLQVIEYLYKLIVPQVFEAFSFNHIKRVRKRNLNNSLIGP</sequence>
<evidence type="ECO:0000313" key="2">
    <source>
        <dbReference type="Proteomes" id="UP000298246"/>
    </source>
</evidence>
<comment type="caution">
    <text evidence="1">The sequence shown here is derived from an EMBL/GenBank/DDBJ whole genome shotgun (WGS) entry which is preliminary data.</text>
</comment>
<protein>
    <submittedName>
        <fullName evidence="1">Uncharacterized protein</fullName>
    </submittedName>
</protein>
<gene>
    <name evidence="1" type="ORF">B5M42_04505</name>
</gene>
<reference evidence="1 2" key="1">
    <citation type="submission" date="2017-03" db="EMBL/GenBank/DDBJ databases">
        <title>Isolation of Levoglucosan Utilizing Bacteria.</title>
        <authorList>
            <person name="Arya A.S."/>
        </authorList>
    </citation>
    <scope>NUCLEOTIDE SEQUENCE [LARGE SCALE GENOMIC DNA]</scope>
    <source>
        <strain evidence="1 2">MEC069</strain>
    </source>
</reference>
<evidence type="ECO:0000313" key="1">
    <source>
        <dbReference type="EMBL" id="TFE90533.1"/>
    </source>
</evidence>
<accession>A0A4Y8Q8Q6</accession>
<keyword evidence="2" id="KW-1185">Reference proteome</keyword>